<organism evidence="1">
    <name type="scientific">viral metagenome</name>
    <dbReference type="NCBI Taxonomy" id="1070528"/>
    <lineage>
        <taxon>unclassified sequences</taxon>
        <taxon>metagenomes</taxon>
        <taxon>organismal metagenomes</taxon>
    </lineage>
</organism>
<sequence length="51" mass="6182">MQSFRFVIIFFSFITKKKLMSRREIGILLFQFMQENYGDDIMIYLTSLFSS</sequence>
<proteinExistence type="predicted"/>
<accession>A0A6C0K2U6</accession>
<name>A0A6C0K2U6_9ZZZZ</name>
<dbReference type="EMBL" id="MN740785">
    <property type="protein sequence ID" value="QHU11461.1"/>
    <property type="molecule type" value="Genomic_DNA"/>
</dbReference>
<dbReference type="AlphaFoldDB" id="A0A6C0K2U6"/>
<reference evidence="1" key="1">
    <citation type="journal article" date="2020" name="Nature">
        <title>Giant virus diversity and host interactions through global metagenomics.</title>
        <authorList>
            <person name="Schulz F."/>
            <person name="Roux S."/>
            <person name="Paez-Espino D."/>
            <person name="Jungbluth S."/>
            <person name="Walsh D.A."/>
            <person name="Denef V.J."/>
            <person name="McMahon K.D."/>
            <person name="Konstantinidis K.T."/>
            <person name="Eloe-Fadrosh E.A."/>
            <person name="Kyrpides N.C."/>
            <person name="Woyke T."/>
        </authorList>
    </citation>
    <scope>NUCLEOTIDE SEQUENCE</scope>
    <source>
        <strain evidence="1">GVMAG-S-1101169-75</strain>
    </source>
</reference>
<evidence type="ECO:0000313" key="1">
    <source>
        <dbReference type="EMBL" id="QHU11461.1"/>
    </source>
</evidence>
<protein>
    <submittedName>
        <fullName evidence="1">Uncharacterized protein</fullName>
    </submittedName>
</protein>